<gene>
    <name evidence="1" type="ORF">FHS21_003119</name>
</gene>
<dbReference type="RefSeq" id="WP_183662488.1">
    <property type="nucleotide sequence ID" value="NZ_JACHXN010000009.1"/>
</dbReference>
<keyword evidence="2" id="KW-1185">Reference proteome</keyword>
<organism evidence="1 2">
    <name type="scientific">Phyllobacterium trifolii</name>
    <dbReference type="NCBI Taxonomy" id="300193"/>
    <lineage>
        <taxon>Bacteria</taxon>
        <taxon>Pseudomonadati</taxon>
        <taxon>Pseudomonadota</taxon>
        <taxon>Alphaproteobacteria</taxon>
        <taxon>Hyphomicrobiales</taxon>
        <taxon>Phyllobacteriaceae</taxon>
        <taxon>Phyllobacterium</taxon>
    </lineage>
</organism>
<protein>
    <submittedName>
        <fullName evidence="1">Uncharacterized protein</fullName>
    </submittedName>
</protein>
<sequence length="93" mass="10560">MKFFAWQRFVDEPYLITEIEIVPIVSKDKVVIIHVRTREPRQARAALWALKDAVTDLLEALKDGDLGVIDENGVHGYVRDRPLDVPIPPALAE</sequence>
<accession>A0A839UA05</accession>
<dbReference type="Proteomes" id="UP000554520">
    <property type="component" value="Unassembled WGS sequence"/>
</dbReference>
<name>A0A839UA05_9HYPH</name>
<dbReference type="EMBL" id="JACHXN010000009">
    <property type="protein sequence ID" value="MBB3146703.1"/>
    <property type="molecule type" value="Genomic_DNA"/>
</dbReference>
<comment type="caution">
    <text evidence="1">The sequence shown here is derived from an EMBL/GenBank/DDBJ whole genome shotgun (WGS) entry which is preliminary data.</text>
</comment>
<dbReference type="AlphaFoldDB" id="A0A839UA05"/>
<evidence type="ECO:0000313" key="2">
    <source>
        <dbReference type="Proteomes" id="UP000554520"/>
    </source>
</evidence>
<reference evidence="1 2" key="1">
    <citation type="submission" date="2020-08" db="EMBL/GenBank/DDBJ databases">
        <title>Genomic Encyclopedia of Type Strains, Phase III (KMG-III): the genomes of soil and plant-associated and newly described type strains.</title>
        <authorList>
            <person name="Whitman W."/>
        </authorList>
    </citation>
    <scope>NUCLEOTIDE SEQUENCE [LARGE SCALE GENOMIC DNA]</scope>
    <source>
        <strain evidence="1 2">CECT 7015</strain>
    </source>
</reference>
<proteinExistence type="predicted"/>
<evidence type="ECO:0000313" key="1">
    <source>
        <dbReference type="EMBL" id="MBB3146703.1"/>
    </source>
</evidence>